<accession>A0A2N4UM14</accession>
<reference evidence="1 2" key="1">
    <citation type="journal article" date="2018" name="Syst. Appl. Microbiol.">
        <title>Photobacterium carnosum sp. nov., isolated from spoiled modified atmosphere packaged poultry meat.</title>
        <authorList>
            <person name="Hilgarth M."/>
            <person name="Fuertes S."/>
            <person name="Ehrmann M."/>
            <person name="Vogel R.F."/>
        </authorList>
    </citation>
    <scope>NUCLEOTIDE SEQUENCE [LARGE SCALE GENOMIC DNA]</scope>
    <source>
        <strain evidence="1 2">TMW 2.2021</strain>
    </source>
</reference>
<dbReference type="RefSeq" id="WP_065208698.1">
    <property type="nucleotide sequence ID" value="NZ_JABJXE010000011.1"/>
</dbReference>
<protein>
    <submittedName>
        <fullName evidence="1">Uncharacterized protein</fullName>
    </submittedName>
</protein>
<dbReference type="EMBL" id="NPIB01000041">
    <property type="protein sequence ID" value="PLC56081.1"/>
    <property type="molecule type" value="Genomic_DNA"/>
</dbReference>
<name>A0A2N4UM14_9GAMM</name>
<evidence type="ECO:0000313" key="1">
    <source>
        <dbReference type="EMBL" id="PLC56081.1"/>
    </source>
</evidence>
<keyword evidence="2" id="KW-1185">Reference proteome</keyword>
<comment type="caution">
    <text evidence="1">The sequence shown here is derived from an EMBL/GenBank/DDBJ whole genome shotgun (WGS) entry which is preliminary data.</text>
</comment>
<proteinExistence type="predicted"/>
<sequence length="119" mass="13760">MSLIHIMYNEPVEFYAYYGFSNHKKDSAKYVMSPDDVNIFLNNLEDDGELFLITNTLQSLWQRENGTLLLTAFPSINDFIDITTKLNNVPIELMDIVKQWKEDGACEVNIDFAQNMSLI</sequence>
<evidence type="ECO:0000313" key="2">
    <source>
        <dbReference type="Proteomes" id="UP000234420"/>
    </source>
</evidence>
<dbReference type="AlphaFoldDB" id="A0A2N4UM14"/>
<dbReference type="Proteomes" id="UP000234420">
    <property type="component" value="Unassembled WGS sequence"/>
</dbReference>
<organism evidence="1 2">
    <name type="scientific">Photobacterium carnosum</name>
    <dbReference type="NCBI Taxonomy" id="2023717"/>
    <lineage>
        <taxon>Bacteria</taxon>
        <taxon>Pseudomonadati</taxon>
        <taxon>Pseudomonadota</taxon>
        <taxon>Gammaproteobacteria</taxon>
        <taxon>Vibrionales</taxon>
        <taxon>Vibrionaceae</taxon>
        <taxon>Photobacterium</taxon>
    </lineage>
</organism>
<gene>
    <name evidence="1" type="ORF">CIK00_20285</name>
</gene>